<dbReference type="Proteomes" id="UP000574390">
    <property type="component" value="Unassembled WGS sequence"/>
</dbReference>
<organism evidence="1 2">
    <name type="scientific">Perkinsus olseni</name>
    <name type="common">Perkinsus atlanticus</name>
    <dbReference type="NCBI Taxonomy" id="32597"/>
    <lineage>
        <taxon>Eukaryota</taxon>
        <taxon>Sar</taxon>
        <taxon>Alveolata</taxon>
        <taxon>Perkinsozoa</taxon>
        <taxon>Perkinsea</taxon>
        <taxon>Perkinsida</taxon>
        <taxon>Perkinsidae</taxon>
        <taxon>Perkinsus</taxon>
    </lineage>
</organism>
<accession>A0A7J6SD87</accession>
<evidence type="ECO:0000313" key="1">
    <source>
        <dbReference type="EMBL" id="KAF4730522.1"/>
    </source>
</evidence>
<sequence length="115" mass="12854">MTSTAEDDGPVAPDERGEYSKICGIIKQKTLASFESAMINDLIQDELIAAAVASKSSFEYDANAAEKNVEITDKRMRILLVMLHYLKQNPASFDAPSKNLFGRSELRRLERQIES</sequence>
<name>A0A7J6SD87_PEROL</name>
<dbReference type="EMBL" id="JABANM010015754">
    <property type="protein sequence ID" value="KAF4730522.1"/>
    <property type="molecule type" value="Genomic_DNA"/>
</dbReference>
<protein>
    <submittedName>
        <fullName evidence="1">Uncharacterized protein</fullName>
    </submittedName>
</protein>
<evidence type="ECO:0000313" key="2">
    <source>
        <dbReference type="Proteomes" id="UP000574390"/>
    </source>
</evidence>
<proteinExistence type="predicted"/>
<gene>
    <name evidence="1" type="ORF">FOZ62_024750</name>
</gene>
<reference evidence="1 2" key="1">
    <citation type="submission" date="2020-04" db="EMBL/GenBank/DDBJ databases">
        <title>Perkinsus olseni comparative genomics.</title>
        <authorList>
            <person name="Bogema D.R."/>
        </authorList>
    </citation>
    <scope>NUCLEOTIDE SEQUENCE [LARGE SCALE GENOMIC DNA]</scope>
    <source>
        <strain evidence="1">ATCC PRA-205</strain>
    </source>
</reference>
<comment type="caution">
    <text evidence="1">The sequence shown here is derived from an EMBL/GenBank/DDBJ whole genome shotgun (WGS) entry which is preliminary data.</text>
</comment>
<dbReference type="AlphaFoldDB" id="A0A7J6SD87"/>